<dbReference type="GO" id="GO:0003700">
    <property type="term" value="F:DNA-binding transcription factor activity"/>
    <property type="evidence" value="ECO:0007669"/>
    <property type="project" value="InterPro"/>
</dbReference>
<evidence type="ECO:0000256" key="1">
    <source>
        <dbReference type="ARBA" id="ARBA00009437"/>
    </source>
</evidence>
<evidence type="ECO:0000256" key="2">
    <source>
        <dbReference type="ARBA" id="ARBA00023015"/>
    </source>
</evidence>
<dbReference type="GO" id="GO:0003677">
    <property type="term" value="F:DNA binding"/>
    <property type="evidence" value="ECO:0007669"/>
    <property type="project" value="UniProtKB-KW"/>
</dbReference>
<name>A0A7X0P8U8_9BURK</name>
<keyword evidence="3" id="KW-0238">DNA-binding</keyword>
<feature type="domain" description="HTH lysR-type" evidence="5">
    <location>
        <begin position="3"/>
        <end position="59"/>
    </location>
</feature>
<keyword evidence="4" id="KW-0804">Transcription</keyword>
<dbReference type="Gene3D" id="3.40.190.290">
    <property type="match status" value="1"/>
</dbReference>
<dbReference type="Pfam" id="PF03466">
    <property type="entry name" value="LysR_substrate"/>
    <property type="match status" value="1"/>
</dbReference>
<dbReference type="SUPFAM" id="SSF53850">
    <property type="entry name" value="Periplasmic binding protein-like II"/>
    <property type="match status" value="1"/>
</dbReference>
<dbReference type="InterPro" id="IPR017685">
    <property type="entry name" value="ArgP"/>
</dbReference>
<evidence type="ECO:0000313" key="6">
    <source>
        <dbReference type="EMBL" id="MBB6557433.1"/>
    </source>
</evidence>
<dbReference type="InterPro" id="IPR036390">
    <property type="entry name" value="WH_DNA-bd_sf"/>
</dbReference>
<dbReference type="Gene3D" id="1.10.10.10">
    <property type="entry name" value="Winged helix-like DNA-binding domain superfamily/Winged helix DNA-binding domain"/>
    <property type="match status" value="1"/>
</dbReference>
<dbReference type="PANTHER" id="PTHR30579">
    <property type="entry name" value="TRANSCRIPTIONAL REGULATOR"/>
    <property type="match status" value="1"/>
</dbReference>
<dbReference type="RefSeq" id="WP_184854895.1">
    <property type="nucleotide sequence ID" value="NZ_JACHLK010000001.1"/>
</dbReference>
<dbReference type="InterPro" id="IPR050176">
    <property type="entry name" value="LTTR"/>
</dbReference>
<comment type="similarity">
    <text evidence="1">Belongs to the LysR transcriptional regulatory family.</text>
</comment>
<dbReference type="Proteomes" id="UP000575083">
    <property type="component" value="Unassembled WGS sequence"/>
</dbReference>
<dbReference type="PROSITE" id="PS50931">
    <property type="entry name" value="HTH_LYSR"/>
    <property type="match status" value="1"/>
</dbReference>
<dbReference type="EMBL" id="JACHLK010000001">
    <property type="protein sequence ID" value="MBB6557433.1"/>
    <property type="molecule type" value="Genomic_DNA"/>
</dbReference>
<comment type="caution">
    <text evidence="6">The sequence shown here is derived from an EMBL/GenBank/DDBJ whole genome shotgun (WGS) entry which is preliminary data.</text>
</comment>
<evidence type="ECO:0000256" key="4">
    <source>
        <dbReference type="ARBA" id="ARBA00023163"/>
    </source>
</evidence>
<dbReference type="NCBIfam" id="NF002964">
    <property type="entry name" value="PRK03635.1"/>
    <property type="match status" value="1"/>
</dbReference>
<gene>
    <name evidence="6" type="ORF">HNP48_000097</name>
</gene>
<accession>A0A7X0P8U8</accession>
<proteinExistence type="inferred from homology"/>
<dbReference type="NCBIfam" id="TIGR03298">
    <property type="entry name" value="argP"/>
    <property type="match status" value="1"/>
</dbReference>
<evidence type="ECO:0000313" key="7">
    <source>
        <dbReference type="Proteomes" id="UP000575083"/>
    </source>
</evidence>
<dbReference type="InterPro" id="IPR005119">
    <property type="entry name" value="LysR_subst-bd"/>
</dbReference>
<organism evidence="6 7">
    <name type="scientific">Acidovorax soli</name>
    <dbReference type="NCBI Taxonomy" id="592050"/>
    <lineage>
        <taxon>Bacteria</taxon>
        <taxon>Pseudomonadati</taxon>
        <taxon>Pseudomonadota</taxon>
        <taxon>Betaproteobacteria</taxon>
        <taxon>Burkholderiales</taxon>
        <taxon>Comamonadaceae</taxon>
        <taxon>Acidovorax</taxon>
    </lineage>
</organism>
<dbReference type="PANTHER" id="PTHR30579:SF2">
    <property type="entry name" value="HTH-TYPE TRANSCRIPTIONAL REGULATOR ARGP"/>
    <property type="match status" value="1"/>
</dbReference>
<evidence type="ECO:0000256" key="3">
    <source>
        <dbReference type="ARBA" id="ARBA00023125"/>
    </source>
</evidence>
<dbReference type="NCBIfam" id="NF009888">
    <property type="entry name" value="PRK13348.1"/>
    <property type="match status" value="1"/>
</dbReference>
<keyword evidence="7" id="KW-1185">Reference proteome</keyword>
<sequence length="302" mass="32408">MHLDTAQLAALAAVLETGSFERAAVALHVTRSAVSQRVKLLEERVGQVLVRRAAPCTPTEAGQALLRHAQQMALSEADALRSIAGSGAGLAPVRLALGVNADSLASWFIDAMAQAAEPTPGAAPPITFDIHVEDQDHSSELLRQGRVMAAVTADPQPVQGCQVVRLGTMRYRALASPAFMQRHFAHGVTGTALAQAPVLVFNRKDALQERFMRRIARRELAPPVHWLPSSQGFVAASLAGLGWGMSPDQLAREAIDAGHLVELVPGKPVDVALYWQFWRLNVQALQRMTQAVQQAAKAALLP</sequence>
<dbReference type="SUPFAM" id="SSF46785">
    <property type="entry name" value="Winged helix' DNA-binding domain"/>
    <property type="match status" value="1"/>
</dbReference>
<dbReference type="AlphaFoldDB" id="A0A7X0P8U8"/>
<dbReference type="InterPro" id="IPR000847">
    <property type="entry name" value="LysR_HTH_N"/>
</dbReference>
<evidence type="ECO:0000259" key="5">
    <source>
        <dbReference type="PROSITE" id="PS50931"/>
    </source>
</evidence>
<keyword evidence="2" id="KW-0805">Transcription regulation</keyword>
<dbReference type="Pfam" id="PF00126">
    <property type="entry name" value="HTH_1"/>
    <property type="match status" value="1"/>
</dbReference>
<reference evidence="6 7" key="1">
    <citation type="submission" date="2020-08" db="EMBL/GenBank/DDBJ databases">
        <title>Functional genomics of gut bacteria from endangered species of beetles.</title>
        <authorList>
            <person name="Carlos-Shanley C."/>
        </authorList>
    </citation>
    <scope>NUCLEOTIDE SEQUENCE [LARGE SCALE GENOMIC DNA]</scope>
    <source>
        <strain evidence="6 7">S00198</strain>
    </source>
</reference>
<dbReference type="InterPro" id="IPR036388">
    <property type="entry name" value="WH-like_DNA-bd_sf"/>
</dbReference>
<protein>
    <submittedName>
        <fullName evidence="6">LysR family transcriptional regulator (Chromosome initiation inhibitor)</fullName>
    </submittedName>
</protein>